<reference evidence="4" key="1">
    <citation type="journal article" date="2024" name="FEMS Microbiol. Lett.">
        <title>Genomic insights into Spiroplasma endosymbionts that induce male-killing and protective phenotypes in the pea aphid.</title>
        <authorList>
            <person name="Arai H."/>
            <person name="Legeai F."/>
            <person name="Kageyama D."/>
            <person name="Sugio A."/>
            <person name="Simon J.C."/>
        </authorList>
    </citation>
    <scope>NUCLEOTIDE SEQUENCE [LARGE SCALE GENOMIC DNA]</scope>
    <source>
        <strain evidence="4">sAp269</strain>
    </source>
</reference>
<dbReference type="Proteomes" id="UP001473424">
    <property type="component" value="Chromosome"/>
</dbReference>
<keyword evidence="2" id="KW-0812">Transmembrane</keyword>
<keyword evidence="2" id="KW-0472">Membrane</keyword>
<feature type="transmembrane region" description="Helical" evidence="2">
    <location>
        <begin position="195"/>
        <end position="221"/>
    </location>
</feature>
<dbReference type="EMBL" id="AP028955">
    <property type="protein sequence ID" value="BET38123.1"/>
    <property type="molecule type" value="Genomic_DNA"/>
</dbReference>
<sequence>MGALMTRMEKYKSLREQIAKEIKENSKLWEQEQKIENYYQQLIKIDQSYFEPIFQKLNSDLNLVNFENYFIKNNEQHLDDNDKLILENMLENINNILKKYSENIDFEIVDVPLISTNLEYQTLINSMHNKINEFQKDLESKIHDVKNFVKNLEFKYKKYKINNSDLNKGLKEINQEHNNFQDELQKIKIKHNYKWSLTVFSVIIICLILIVMLVLSLILFIK</sequence>
<name>A0ABM8JMN7_9MOLU</name>
<evidence type="ECO:0000256" key="1">
    <source>
        <dbReference type="SAM" id="Coils"/>
    </source>
</evidence>
<evidence type="ECO:0000256" key="2">
    <source>
        <dbReference type="SAM" id="Phobius"/>
    </source>
</evidence>
<feature type="coiled-coil region" evidence="1">
    <location>
        <begin position="156"/>
        <end position="190"/>
    </location>
</feature>
<keyword evidence="4" id="KW-1185">Reference proteome</keyword>
<keyword evidence="2" id="KW-1133">Transmembrane helix</keyword>
<organism evidence="3 4">
    <name type="scientific">Spiroplasma ixodetis</name>
    <dbReference type="NCBI Taxonomy" id="2141"/>
    <lineage>
        <taxon>Bacteria</taxon>
        <taxon>Bacillati</taxon>
        <taxon>Mycoplasmatota</taxon>
        <taxon>Mollicutes</taxon>
        <taxon>Entomoplasmatales</taxon>
        <taxon>Spiroplasmataceae</taxon>
        <taxon>Spiroplasma</taxon>
    </lineage>
</organism>
<gene>
    <name evidence="3" type="ORF">SAP269_07120</name>
</gene>
<evidence type="ECO:0000313" key="3">
    <source>
        <dbReference type="EMBL" id="BET38123.1"/>
    </source>
</evidence>
<keyword evidence="1" id="KW-0175">Coiled coil</keyword>
<evidence type="ECO:0000313" key="4">
    <source>
        <dbReference type="Proteomes" id="UP001473424"/>
    </source>
</evidence>
<evidence type="ECO:0008006" key="5">
    <source>
        <dbReference type="Google" id="ProtNLM"/>
    </source>
</evidence>
<proteinExistence type="predicted"/>
<accession>A0ABM8JMN7</accession>
<protein>
    <recommendedName>
        <fullName evidence="5">Transmembrane protein</fullName>
    </recommendedName>
</protein>